<feature type="transmembrane region" description="Helical" evidence="8">
    <location>
        <begin position="58"/>
        <end position="79"/>
    </location>
</feature>
<evidence type="ECO:0000256" key="7">
    <source>
        <dbReference type="ARBA" id="ARBA00023136"/>
    </source>
</evidence>
<evidence type="ECO:0000313" key="10">
    <source>
        <dbReference type="EMBL" id="OEH84977.1"/>
    </source>
</evidence>
<dbReference type="RefSeq" id="WP_069702712.1">
    <property type="nucleotide sequence ID" value="NZ_MJAT01000035.1"/>
</dbReference>
<keyword evidence="4" id="KW-0997">Cell inner membrane</keyword>
<evidence type="ECO:0000256" key="6">
    <source>
        <dbReference type="ARBA" id="ARBA00022989"/>
    </source>
</evidence>
<dbReference type="GO" id="GO:0055085">
    <property type="term" value="P:transmembrane transport"/>
    <property type="evidence" value="ECO:0007669"/>
    <property type="project" value="InterPro"/>
</dbReference>
<dbReference type="CDD" id="cd06261">
    <property type="entry name" value="TM_PBP2"/>
    <property type="match status" value="1"/>
</dbReference>
<evidence type="ECO:0000256" key="3">
    <source>
        <dbReference type="ARBA" id="ARBA00022475"/>
    </source>
</evidence>
<feature type="transmembrane region" description="Helical" evidence="8">
    <location>
        <begin position="237"/>
        <end position="258"/>
    </location>
</feature>
<dbReference type="Proteomes" id="UP000095255">
    <property type="component" value="Unassembled WGS sequence"/>
</dbReference>
<evidence type="ECO:0000256" key="4">
    <source>
        <dbReference type="ARBA" id="ARBA00022519"/>
    </source>
</evidence>
<reference evidence="10 11" key="1">
    <citation type="submission" date="2016-09" db="EMBL/GenBank/DDBJ databases">
        <title>Desulfuribacillus arsenicus sp. nov., an obligately anaerobic, dissimilatory arsenic- and antimonate-reducing bacterium isolated from anoxic sediments.</title>
        <authorList>
            <person name="Abin C.A."/>
            <person name="Hollibaugh J.T."/>
        </authorList>
    </citation>
    <scope>NUCLEOTIDE SEQUENCE [LARGE SCALE GENOMIC DNA]</scope>
    <source>
        <strain evidence="10 11">MLFW-2</strain>
    </source>
</reference>
<dbReference type="InterPro" id="IPR035906">
    <property type="entry name" value="MetI-like_sf"/>
</dbReference>
<feature type="transmembrane region" description="Helical" evidence="8">
    <location>
        <begin position="100"/>
        <end position="121"/>
    </location>
</feature>
<dbReference type="PROSITE" id="PS50928">
    <property type="entry name" value="ABC_TM1"/>
    <property type="match status" value="1"/>
</dbReference>
<feature type="transmembrane region" description="Helical" evidence="8">
    <location>
        <begin position="203"/>
        <end position="225"/>
    </location>
</feature>
<feature type="transmembrane region" description="Helical" evidence="8">
    <location>
        <begin position="175"/>
        <end position="196"/>
    </location>
</feature>
<dbReference type="AlphaFoldDB" id="A0A1E5L4C8"/>
<name>A0A1E5L4C8_9FIRM</name>
<dbReference type="SUPFAM" id="SSF161098">
    <property type="entry name" value="MetI-like"/>
    <property type="match status" value="1"/>
</dbReference>
<protein>
    <recommendedName>
        <fullName evidence="9">ABC transmembrane type-1 domain-containing protein</fullName>
    </recommendedName>
</protein>
<evidence type="ECO:0000256" key="1">
    <source>
        <dbReference type="ARBA" id="ARBA00004429"/>
    </source>
</evidence>
<feature type="domain" description="ABC transmembrane type-1" evidence="9">
    <location>
        <begin position="62"/>
        <end position="250"/>
    </location>
</feature>
<dbReference type="InterPro" id="IPR000515">
    <property type="entry name" value="MetI-like"/>
</dbReference>
<keyword evidence="7 8" id="KW-0472">Membrane</keyword>
<gene>
    <name evidence="10" type="ORF">BHU72_07240</name>
</gene>
<evidence type="ECO:0000256" key="8">
    <source>
        <dbReference type="RuleBase" id="RU363032"/>
    </source>
</evidence>
<evidence type="ECO:0000256" key="2">
    <source>
        <dbReference type="ARBA" id="ARBA00022448"/>
    </source>
</evidence>
<accession>A0A1E5L4C8</accession>
<keyword evidence="3" id="KW-1003">Cell membrane</keyword>
<dbReference type="Gene3D" id="1.10.3720.10">
    <property type="entry name" value="MetI-like"/>
    <property type="match status" value="1"/>
</dbReference>
<evidence type="ECO:0000259" key="9">
    <source>
        <dbReference type="PROSITE" id="PS50928"/>
    </source>
</evidence>
<comment type="similarity">
    <text evidence="8">Belongs to the binding-protein-dependent transport system permease family.</text>
</comment>
<keyword evidence="5 8" id="KW-0812">Transmembrane</keyword>
<keyword evidence="6 8" id="KW-1133">Transmembrane helix</keyword>
<feature type="transmembrane region" description="Helical" evidence="8">
    <location>
        <begin position="12"/>
        <end position="31"/>
    </location>
</feature>
<evidence type="ECO:0000313" key="11">
    <source>
        <dbReference type="Proteomes" id="UP000095255"/>
    </source>
</evidence>
<dbReference type="EMBL" id="MJAT01000035">
    <property type="protein sequence ID" value="OEH84977.1"/>
    <property type="molecule type" value="Genomic_DNA"/>
</dbReference>
<organism evidence="10 11">
    <name type="scientific">Desulfuribacillus stibiiarsenatis</name>
    <dbReference type="NCBI Taxonomy" id="1390249"/>
    <lineage>
        <taxon>Bacteria</taxon>
        <taxon>Bacillati</taxon>
        <taxon>Bacillota</taxon>
        <taxon>Desulfuribacillia</taxon>
        <taxon>Desulfuribacillales</taxon>
        <taxon>Desulfuribacillaceae</taxon>
        <taxon>Desulfuribacillus</taxon>
    </lineage>
</organism>
<dbReference type="PANTHER" id="PTHR43357:SF4">
    <property type="entry name" value="INNER MEMBRANE ABC TRANSPORTER PERMEASE PROTEIN YDCV"/>
    <property type="match status" value="1"/>
</dbReference>
<dbReference type="STRING" id="1390249.BHU72_07240"/>
<dbReference type="Pfam" id="PF00528">
    <property type="entry name" value="BPD_transp_1"/>
    <property type="match status" value="1"/>
</dbReference>
<dbReference type="PANTHER" id="PTHR43357">
    <property type="entry name" value="INNER MEMBRANE ABC TRANSPORTER PERMEASE PROTEIN YDCV"/>
    <property type="match status" value="1"/>
</dbReference>
<dbReference type="GO" id="GO:0005886">
    <property type="term" value="C:plasma membrane"/>
    <property type="evidence" value="ECO:0007669"/>
    <property type="project" value="UniProtKB-SubCell"/>
</dbReference>
<keyword evidence="2 8" id="KW-0813">Transport</keyword>
<keyword evidence="11" id="KW-1185">Reference proteome</keyword>
<comment type="caution">
    <text evidence="10">The sequence shown here is derived from an EMBL/GenBank/DDBJ whole genome shotgun (WGS) entry which is preliminary data.</text>
</comment>
<comment type="subcellular location">
    <subcellularLocation>
        <location evidence="1">Cell inner membrane</location>
        <topology evidence="1">Multi-pass membrane protein</topology>
    </subcellularLocation>
    <subcellularLocation>
        <location evidence="8">Cell membrane</location>
        <topology evidence="8">Multi-pass membrane protein</topology>
    </subcellularLocation>
</comment>
<proteinExistence type="inferred from homology"/>
<sequence length="267" mass="29704">MGTGKGNTVWRLFILLIIAVPFYPLIIWSVASGWQWPKLVPNEVQWRAWQYVFSSGDVWQSIGLTMWIAVVVLVINLLLAIPSGRALAFYDFKGKGFVELILIMPIMIPPYAIMMGLQLLFLRAGITDQMIGVIIAHIFPTLPYMVRALTISYSAAGREWEEVASVLGASKRQTFTAVTIPYLLPGIIAGSFLVVIISISQYIITMIIGGGQVVTLPLLLVPFILGDNPVIAAAYNSLFAFLAIGIMILMEVFLKLYYRNRQEFAVK</sequence>
<evidence type="ECO:0000256" key="5">
    <source>
        <dbReference type="ARBA" id="ARBA00022692"/>
    </source>
</evidence>